<reference evidence="10 11" key="1">
    <citation type="submission" date="2016-09" db="EMBL/GenBank/DDBJ databases">
        <title>Draft genome sequence for the type strain of Desulfuribacillus alkaliarsenatis AHT28, an obligately anaerobic, sulfidogenic bacterium isolated from Russian soda lake sediments.</title>
        <authorList>
            <person name="Abin C.A."/>
            <person name="Hollibaugh J.T."/>
        </authorList>
    </citation>
    <scope>NUCLEOTIDE SEQUENCE [LARGE SCALE GENOMIC DNA]</scope>
    <source>
        <strain evidence="10 11">AHT28</strain>
    </source>
</reference>
<keyword evidence="4 8" id="KW-0460">Magnesium</keyword>
<comment type="similarity">
    <text evidence="8">Belongs to the radical SAM superfamily. 7-carboxy-7-deazaguanine synthase family.</text>
</comment>
<dbReference type="PANTHER" id="PTHR42836">
    <property type="entry name" value="7-CARBOXY-7-DEAZAGUANINE SYNTHASE"/>
    <property type="match status" value="1"/>
</dbReference>
<accession>A0A1E5G5R4</accession>
<sequence>MSHIVEVFSGIQGEGPIVGYRQIFVRFSNCQLACNYCDTNFTEKDHAMVEITPGHRDWSRWHNPISADKLVQHILSMYQHLRHHSVSLTGGEPLLHASYLKDLTNQLIEHNIKSYLETNGLLHRQLKSIISNLDLIGMDIKLESATGEATKWTEHETFLEIAKQKQVFVKIVVSNKTTIEEVEQVAKLILKQGKSIPLIMQPVTPTKEVQAPAPDMLLVLMNAAIGILTDVRVIPQTHVMLNQQ</sequence>
<comment type="pathway">
    <text evidence="8">Purine metabolism; 7-cyano-7-deazaguanine biosynthesis.</text>
</comment>
<keyword evidence="8" id="KW-0671">Queuosine biosynthesis</keyword>
<dbReference type="InterPro" id="IPR013785">
    <property type="entry name" value="Aldolase_TIM"/>
</dbReference>
<feature type="domain" description="Radical SAM core" evidence="9">
    <location>
        <begin position="17"/>
        <end position="244"/>
    </location>
</feature>
<dbReference type="HAMAP" id="MF_00917">
    <property type="entry name" value="QueE"/>
    <property type="match status" value="1"/>
</dbReference>
<comment type="cofactor">
    <cofactor evidence="8">
        <name>Mg(2+)</name>
        <dbReference type="ChEBI" id="CHEBI:18420"/>
    </cofactor>
</comment>
<keyword evidence="5 8" id="KW-0408">Iron</keyword>
<evidence type="ECO:0000256" key="5">
    <source>
        <dbReference type="ARBA" id="ARBA00023004"/>
    </source>
</evidence>
<feature type="binding site" evidence="8">
    <location>
        <position position="34"/>
    </location>
    <ligand>
        <name>[4Fe-4S] cluster</name>
        <dbReference type="ChEBI" id="CHEBI:49883"/>
        <note>4Fe-4S-S-AdoMet</note>
    </ligand>
</feature>
<feature type="binding site" evidence="8">
    <location>
        <position position="89"/>
    </location>
    <ligand>
        <name>substrate</name>
    </ligand>
</feature>
<comment type="caution">
    <text evidence="10">The sequence shown here is derived from an EMBL/GenBank/DDBJ whole genome shotgun (WGS) entry which is preliminary data.</text>
</comment>
<dbReference type="GO" id="GO:0051539">
    <property type="term" value="F:4 iron, 4 sulfur cluster binding"/>
    <property type="evidence" value="ECO:0007669"/>
    <property type="project" value="UniProtKB-UniRule"/>
</dbReference>
<feature type="binding site" evidence="8">
    <location>
        <position position="39"/>
    </location>
    <ligand>
        <name>Mg(2+)</name>
        <dbReference type="ChEBI" id="CHEBI:18420"/>
    </ligand>
</feature>
<feature type="binding site" evidence="8">
    <location>
        <position position="37"/>
    </location>
    <ligand>
        <name>[4Fe-4S] cluster</name>
        <dbReference type="ChEBI" id="CHEBI:49883"/>
        <note>4Fe-4S-S-AdoMet</note>
    </ligand>
</feature>
<dbReference type="RefSeq" id="WP_069642009.1">
    <property type="nucleotide sequence ID" value="NZ_MIJE01000001.1"/>
</dbReference>
<dbReference type="PANTHER" id="PTHR42836:SF1">
    <property type="entry name" value="7-CARBOXY-7-DEAZAGUANINE SYNTHASE"/>
    <property type="match status" value="1"/>
</dbReference>
<keyword evidence="6 8" id="KW-0411">Iron-sulfur</keyword>
<evidence type="ECO:0000256" key="1">
    <source>
        <dbReference type="ARBA" id="ARBA00022485"/>
    </source>
</evidence>
<dbReference type="Gene3D" id="3.20.20.70">
    <property type="entry name" value="Aldolase class I"/>
    <property type="match status" value="1"/>
</dbReference>
<comment type="cofactor">
    <cofactor evidence="8">
        <name>S-adenosyl-L-methionine</name>
        <dbReference type="ChEBI" id="CHEBI:59789"/>
    </cofactor>
    <text evidence="8">Binds 1 S-adenosyl-L-methionine per subunit.</text>
</comment>
<dbReference type="PROSITE" id="PS51918">
    <property type="entry name" value="RADICAL_SAM"/>
    <property type="match status" value="1"/>
</dbReference>
<evidence type="ECO:0000256" key="3">
    <source>
        <dbReference type="ARBA" id="ARBA00022723"/>
    </source>
</evidence>
<evidence type="ECO:0000256" key="7">
    <source>
        <dbReference type="ARBA" id="ARBA00023239"/>
    </source>
</evidence>
<feature type="binding site" evidence="8">
    <location>
        <position position="26"/>
    </location>
    <ligand>
        <name>substrate</name>
    </ligand>
</feature>
<evidence type="ECO:0000313" key="10">
    <source>
        <dbReference type="EMBL" id="OEF98517.1"/>
    </source>
</evidence>
<dbReference type="Proteomes" id="UP000094296">
    <property type="component" value="Unassembled WGS sequence"/>
</dbReference>
<dbReference type="GO" id="GO:0000287">
    <property type="term" value="F:magnesium ion binding"/>
    <property type="evidence" value="ECO:0007669"/>
    <property type="project" value="UniProtKB-UniRule"/>
</dbReference>
<evidence type="ECO:0000259" key="9">
    <source>
        <dbReference type="PROSITE" id="PS51918"/>
    </source>
</evidence>
<dbReference type="InterPro" id="IPR058240">
    <property type="entry name" value="rSAM_sf"/>
</dbReference>
<dbReference type="EMBL" id="MIJE01000001">
    <property type="protein sequence ID" value="OEF98517.1"/>
    <property type="molecule type" value="Genomic_DNA"/>
</dbReference>
<dbReference type="PIRSF" id="PIRSF000370">
    <property type="entry name" value="QueE"/>
    <property type="match status" value="1"/>
</dbReference>
<evidence type="ECO:0000256" key="8">
    <source>
        <dbReference type="HAMAP-Rule" id="MF_00917"/>
    </source>
</evidence>
<keyword evidence="3 8" id="KW-0479">Metal-binding</keyword>
<dbReference type="SFLD" id="SFLDS00029">
    <property type="entry name" value="Radical_SAM"/>
    <property type="match status" value="1"/>
</dbReference>
<dbReference type="InterPro" id="IPR007197">
    <property type="entry name" value="rSAM"/>
</dbReference>
<evidence type="ECO:0000256" key="6">
    <source>
        <dbReference type="ARBA" id="ARBA00023014"/>
    </source>
</evidence>
<keyword evidence="7 8" id="KW-0456">Lyase</keyword>
<evidence type="ECO:0000313" key="11">
    <source>
        <dbReference type="Proteomes" id="UP000094296"/>
    </source>
</evidence>
<dbReference type="UniPathway" id="UPA00391"/>
<dbReference type="OrthoDB" id="9792276at2"/>
<keyword evidence="1 8" id="KW-0004">4Fe-4S</keyword>
<protein>
    <recommendedName>
        <fullName evidence="8">7-carboxy-7-deazaguanine synthase</fullName>
        <shortName evidence="8">CDG synthase</shortName>
        <ecNumber evidence="8">4.3.99.3</ecNumber>
    </recommendedName>
    <alternativeName>
        <fullName evidence="8">Queuosine biosynthesis protein QueE</fullName>
    </alternativeName>
</protein>
<dbReference type="GO" id="GO:1904047">
    <property type="term" value="F:S-adenosyl-L-methionine binding"/>
    <property type="evidence" value="ECO:0007669"/>
    <property type="project" value="UniProtKB-UniRule"/>
</dbReference>
<keyword evidence="2 8" id="KW-0949">S-adenosyl-L-methionine</keyword>
<comment type="function">
    <text evidence="8">Catalyzes the complex heterocyclic radical-mediated conversion of 6-carboxy-5,6,7,8-tetrahydropterin (CPH4) to 7-carboxy-7-deazaguanine (CDG), a step common to the biosynthetic pathways of all 7-deazapurine-containing compounds.</text>
</comment>
<dbReference type="STRING" id="766136.BHF68_02310"/>
<dbReference type="GO" id="GO:0016840">
    <property type="term" value="F:carbon-nitrogen lyase activity"/>
    <property type="evidence" value="ECO:0007669"/>
    <property type="project" value="UniProtKB-UniRule"/>
</dbReference>
<proteinExistence type="inferred from homology"/>
<keyword evidence="11" id="KW-1185">Reference proteome</keyword>
<dbReference type="InterPro" id="IPR024924">
    <property type="entry name" value="7-CO-7-deazaguanine_synth-like"/>
</dbReference>
<dbReference type="Pfam" id="PF04055">
    <property type="entry name" value="Radical_SAM"/>
    <property type="match status" value="1"/>
</dbReference>
<evidence type="ECO:0000256" key="4">
    <source>
        <dbReference type="ARBA" id="ARBA00022842"/>
    </source>
</evidence>
<feature type="binding site" evidence="8">
    <location>
        <begin position="36"/>
        <end position="38"/>
    </location>
    <ligand>
        <name>S-adenosyl-L-methionine</name>
        <dbReference type="ChEBI" id="CHEBI:59789"/>
    </ligand>
</feature>
<feature type="binding site" evidence="8">
    <location>
        <position position="91"/>
    </location>
    <ligand>
        <name>S-adenosyl-L-methionine</name>
        <dbReference type="ChEBI" id="CHEBI:59789"/>
    </ligand>
</feature>
<dbReference type="SUPFAM" id="SSF102114">
    <property type="entry name" value="Radical SAM enzymes"/>
    <property type="match status" value="1"/>
</dbReference>
<comment type="cofactor">
    <cofactor evidence="8">
        <name>[4Fe-4S] cluster</name>
        <dbReference type="ChEBI" id="CHEBI:49883"/>
    </cofactor>
    <text evidence="8">Binds 1 [4Fe-4S] cluster. The cluster is coordinated with 3 cysteines and an exchangeable S-adenosyl-L-methionine.</text>
</comment>
<feature type="binding site" evidence="8">
    <location>
        <begin position="11"/>
        <end position="13"/>
    </location>
    <ligand>
        <name>substrate</name>
    </ligand>
</feature>
<name>A0A1E5G5R4_9FIRM</name>
<evidence type="ECO:0000256" key="2">
    <source>
        <dbReference type="ARBA" id="ARBA00022691"/>
    </source>
</evidence>
<feature type="binding site" evidence="8">
    <location>
        <position position="30"/>
    </location>
    <ligand>
        <name>[4Fe-4S] cluster</name>
        <dbReference type="ChEBI" id="CHEBI:49883"/>
        <note>4Fe-4S-S-AdoMet</note>
    </ligand>
</feature>
<dbReference type="GO" id="GO:0008616">
    <property type="term" value="P:tRNA queuosine(34) biosynthetic process"/>
    <property type="evidence" value="ECO:0007669"/>
    <property type="project" value="UniProtKB-UniRule"/>
</dbReference>
<gene>
    <name evidence="8" type="primary">queE</name>
    <name evidence="10" type="ORF">BHF68_02310</name>
</gene>
<dbReference type="AlphaFoldDB" id="A0A1E5G5R4"/>
<organism evidence="10 11">
    <name type="scientific">Desulfuribacillus alkaliarsenatis</name>
    <dbReference type="NCBI Taxonomy" id="766136"/>
    <lineage>
        <taxon>Bacteria</taxon>
        <taxon>Bacillati</taxon>
        <taxon>Bacillota</taxon>
        <taxon>Desulfuribacillia</taxon>
        <taxon>Desulfuribacillales</taxon>
        <taxon>Desulfuribacillaceae</taxon>
        <taxon>Desulfuribacillus</taxon>
    </lineage>
</organism>
<comment type="catalytic activity">
    <reaction evidence="8">
        <text>6-carboxy-5,6,7,8-tetrahydropterin + H(+) = 7-carboxy-7-carbaguanine + NH4(+)</text>
        <dbReference type="Rhea" id="RHEA:27974"/>
        <dbReference type="ChEBI" id="CHEBI:15378"/>
        <dbReference type="ChEBI" id="CHEBI:28938"/>
        <dbReference type="ChEBI" id="CHEBI:61032"/>
        <dbReference type="ChEBI" id="CHEBI:61036"/>
        <dbReference type="EC" id="4.3.99.3"/>
    </reaction>
</comment>
<comment type="caution">
    <text evidence="8">Lacks conserved residue(s) required for the propagation of feature annotation.</text>
</comment>
<dbReference type="EC" id="4.3.99.3" evidence="8"/>
<comment type="subunit">
    <text evidence="8">Homodimer.</text>
</comment>